<evidence type="ECO:0000313" key="9">
    <source>
        <dbReference type="EMBL" id="VFQ45470.1"/>
    </source>
</evidence>
<dbReference type="Gene3D" id="1.10.3720.10">
    <property type="entry name" value="MetI-like"/>
    <property type="match status" value="1"/>
</dbReference>
<keyword evidence="5 7" id="KW-1133">Transmembrane helix</keyword>
<evidence type="ECO:0000259" key="8">
    <source>
        <dbReference type="PROSITE" id="PS50928"/>
    </source>
</evidence>
<dbReference type="PANTHER" id="PTHR30151:SF38">
    <property type="entry name" value="ALIPHATIC SULFONATES TRANSPORT PERMEASE PROTEIN SSUC-RELATED"/>
    <property type="match status" value="1"/>
</dbReference>
<dbReference type="InterPro" id="IPR035906">
    <property type="entry name" value="MetI-like_sf"/>
</dbReference>
<feature type="transmembrane region" description="Helical" evidence="7">
    <location>
        <begin position="126"/>
        <end position="143"/>
    </location>
</feature>
<sequence>MMGTIHGTTARLLLRISGILLLVLAWEIVARHYSGLVVASPLETLSAAARLLSDPTFILRHFAVSLKRVGLALVFGLLVGGSLGLLAGFFDPFRLMIEPLRWMLMTIPGVVIVVVFMLWFGMGNLMVISITACTIAPVVYVNVSQAMSSVDRSLLEMAEIYRFPLSMKLRRIYAMTVAGPFFSAAVIAVGNGIRVVVLAEVLGANNGLGHCLAISRTNLDTPELYALALISMSIVGGIEFFLLKPLKEKYLWRES</sequence>
<feature type="transmembrane region" description="Helical" evidence="7">
    <location>
        <begin position="172"/>
        <end position="193"/>
    </location>
</feature>
<keyword evidence="10" id="KW-1185">Reference proteome</keyword>
<keyword evidence="4 7" id="KW-0812">Transmembrane</keyword>
<dbReference type="PROSITE" id="PS50928">
    <property type="entry name" value="ABC_TM1"/>
    <property type="match status" value="1"/>
</dbReference>
<name>A0A4U8YNT6_9BACT</name>
<keyword evidence="6 7" id="KW-0472">Membrane</keyword>
<dbReference type="SUPFAM" id="SSF161098">
    <property type="entry name" value="MetI-like"/>
    <property type="match status" value="1"/>
</dbReference>
<keyword evidence="2 7" id="KW-0813">Transport</keyword>
<proteinExistence type="inferred from homology"/>
<feature type="transmembrane region" description="Helical" evidence="7">
    <location>
        <begin position="102"/>
        <end position="120"/>
    </location>
</feature>
<dbReference type="RefSeq" id="WP_180142006.1">
    <property type="nucleotide sequence ID" value="NZ_CAADHO010000005.1"/>
</dbReference>
<evidence type="ECO:0000256" key="6">
    <source>
        <dbReference type="ARBA" id="ARBA00023136"/>
    </source>
</evidence>
<evidence type="ECO:0000313" key="10">
    <source>
        <dbReference type="Proteomes" id="UP000507962"/>
    </source>
</evidence>
<comment type="subcellular location">
    <subcellularLocation>
        <location evidence="1 7">Cell membrane</location>
        <topology evidence="1 7">Multi-pass membrane protein</topology>
    </subcellularLocation>
</comment>
<keyword evidence="3" id="KW-1003">Cell membrane</keyword>
<protein>
    <submittedName>
        <fullName evidence="9">Binding-protein-dependent transport system inner membrane component</fullName>
    </submittedName>
</protein>
<feature type="domain" description="ABC transmembrane type-1" evidence="8">
    <location>
        <begin position="62"/>
        <end position="242"/>
    </location>
</feature>
<dbReference type="Pfam" id="PF00528">
    <property type="entry name" value="BPD_transp_1"/>
    <property type="match status" value="1"/>
</dbReference>
<evidence type="ECO:0000256" key="4">
    <source>
        <dbReference type="ARBA" id="ARBA00022692"/>
    </source>
</evidence>
<evidence type="ECO:0000256" key="7">
    <source>
        <dbReference type="RuleBase" id="RU363032"/>
    </source>
</evidence>
<comment type="similarity">
    <text evidence="7">Belongs to the binding-protein-dependent transport system permease family.</text>
</comment>
<dbReference type="GO" id="GO:0055085">
    <property type="term" value="P:transmembrane transport"/>
    <property type="evidence" value="ECO:0007669"/>
    <property type="project" value="InterPro"/>
</dbReference>
<dbReference type="Proteomes" id="UP000507962">
    <property type="component" value="Unassembled WGS sequence"/>
</dbReference>
<dbReference type="InterPro" id="IPR000515">
    <property type="entry name" value="MetI-like"/>
</dbReference>
<gene>
    <name evidence="9" type="ORF">MSL71_31270</name>
</gene>
<feature type="transmembrane region" description="Helical" evidence="7">
    <location>
        <begin position="12"/>
        <end position="33"/>
    </location>
</feature>
<organism evidence="9 10">
    <name type="scientific">Desulfoluna butyratoxydans</name>
    <dbReference type="NCBI Taxonomy" id="231438"/>
    <lineage>
        <taxon>Bacteria</taxon>
        <taxon>Pseudomonadati</taxon>
        <taxon>Thermodesulfobacteriota</taxon>
        <taxon>Desulfobacteria</taxon>
        <taxon>Desulfobacterales</taxon>
        <taxon>Desulfolunaceae</taxon>
        <taxon>Desulfoluna</taxon>
    </lineage>
</organism>
<evidence type="ECO:0000256" key="5">
    <source>
        <dbReference type="ARBA" id="ARBA00022989"/>
    </source>
</evidence>
<evidence type="ECO:0000256" key="1">
    <source>
        <dbReference type="ARBA" id="ARBA00004651"/>
    </source>
</evidence>
<evidence type="ECO:0000256" key="2">
    <source>
        <dbReference type="ARBA" id="ARBA00022448"/>
    </source>
</evidence>
<feature type="transmembrane region" description="Helical" evidence="7">
    <location>
        <begin position="224"/>
        <end position="243"/>
    </location>
</feature>
<dbReference type="AlphaFoldDB" id="A0A4U8YNT6"/>
<evidence type="ECO:0000256" key="3">
    <source>
        <dbReference type="ARBA" id="ARBA00022475"/>
    </source>
</evidence>
<reference evidence="9 10" key="1">
    <citation type="submission" date="2019-03" db="EMBL/GenBank/DDBJ databases">
        <authorList>
            <person name="Nijsse B."/>
        </authorList>
    </citation>
    <scope>NUCLEOTIDE SEQUENCE [LARGE SCALE GENOMIC DNA]</scope>
    <source>
        <strain evidence="9">Desulfoluna butyratoxydans MSL71</strain>
    </source>
</reference>
<accession>A0A4U8YNT6</accession>
<feature type="transmembrane region" description="Helical" evidence="7">
    <location>
        <begin position="69"/>
        <end position="90"/>
    </location>
</feature>
<dbReference type="GO" id="GO:0005886">
    <property type="term" value="C:plasma membrane"/>
    <property type="evidence" value="ECO:0007669"/>
    <property type="project" value="UniProtKB-SubCell"/>
</dbReference>
<dbReference type="EMBL" id="CAADHO010000005">
    <property type="protein sequence ID" value="VFQ45470.1"/>
    <property type="molecule type" value="Genomic_DNA"/>
</dbReference>
<dbReference type="PANTHER" id="PTHR30151">
    <property type="entry name" value="ALKANE SULFONATE ABC TRANSPORTER-RELATED, MEMBRANE SUBUNIT"/>
    <property type="match status" value="1"/>
</dbReference>